<dbReference type="Pfam" id="PF13404">
    <property type="entry name" value="HTH_AsnC-type"/>
    <property type="match status" value="1"/>
</dbReference>
<dbReference type="InterPro" id="IPR019885">
    <property type="entry name" value="Tscrpt_reg_HTH_AsnC-type_CS"/>
</dbReference>
<dbReference type="PRINTS" id="PR00033">
    <property type="entry name" value="HTHASNC"/>
</dbReference>
<dbReference type="PANTHER" id="PTHR30154">
    <property type="entry name" value="LEUCINE-RESPONSIVE REGULATORY PROTEIN"/>
    <property type="match status" value="1"/>
</dbReference>
<sequence length="145" mass="16091">MPELDDLDRRLLELVSVDASRPLRELGDLVGLSPSAVQRRLTRLRASGVIRAEIAVLDPRAIGQAMTTLALVCLVSDESHHFAAFTGQIRAEPAVVTCYHVAGQWDFAVVIRTADFDGYRRIAERLFLTNPAVQRYETLPVYATV</sequence>
<keyword evidence="2" id="KW-0238">DNA-binding</keyword>
<keyword evidence="1" id="KW-0805">Transcription regulation</keyword>
<gene>
    <name evidence="5" type="ORF">QLQ12_27250</name>
</gene>
<dbReference type="PROSITE" id="PS50956">
    <property type="entry name" value="HTH_ASNC_2"/>
    <property type="match status" value="1"/>
</dbReference>
<dbReference type="Proteomes" id="UP001241758">
    <property type="component" value="Unassembled WGS sequence"/>
</dbReference>
<evidence type="ECO:0000313" key="5">
    <source>
        <dbReference type="EMBL" id="MDI6102321.1"/>
    </source>
</evidence>
<evidence type="ECO:0000256" key="1">
    <source>
        <dbReference type="ARBA" id="ARBA00023015"/>
    </source>
</evidence>
<accession>A0ABT6WRL2</accession>
<dbReference type="Gene3D" id="3.30.70.920">
    <property type="match status" value="1"/>
</dbReference>
<dbReference type="SUPFAM" id="SSF54909">
    <property type="entry name" value="Dimeric alpha+beta barrel"/>
    <property type="match status" value="1"/>
</dbReference>
<dbReference type="InterPro" id="IPR019888">
    <property type="entry name" value="Tscrpt_reg_AsnC-like"/>
</dbReference>
<evidence type="ECO:0000259" key="4">
    <source>
        <dbReference type="PROSITE" id="PS50956"/>
    </source>
</evidence>
<dbReference type="InterPro" id="IPR036390">
    <property type="entry name" value="WH_DNA-bd_sf"/>
</dbReference>
<comment type="caution">
    <text evidence="5">The sequence shown here is derived from an EMBL/GenBank/DDBJ whole genome shotgun (WGS) entry which is preliminary data.</text>
</comment>
<reference evidence="5 6" key="1">
    <citation type="submission" date="2023-05" db="EMBL/GenBank/DDBJ databases">
        <title>Actinoplanes sp. NEAU-A12 genome sequencing.</title>
        <authorList>
            <person name="Wang Z.-S."/>
        </authorList>
    </citation>
    <scope>NUCLEOTIDE SEQUENCE [LARGE SCALE GENOMIC DNA]</scope>
    <source>
        <strain evidence="5 6">NEAU-A12</strain>
    </source>
</reference>
<dbReference type="SMART" id="SM00344">
    <property type="entry name" value="HTH_ASNC"/>
    <property type="match status" value="1"/>
</dbReference>
<organism evidence="5 6">
    <name type="scientific">Actinoplanes sandaracinus</name>
    <dbReference type="NCBI Taxonomy" id="3045177"/>
    <lineage>
        <taxon>Bacteria</taxon>
        <taxon>Bacillati</taxon>
        <taxon>Actinomycetota</taxon>
        <taxon>Actinomycetes</taxon>
        <taxon>Micromonosporales</taxon>
        <taxon>Micromonosporaceae</taxon>
        <taxon>Actinoplanes</taxon>
    </lineage>
</organism>
<dbReference type="SUPFAM" id="SSF46785">
    <property type="entry name" value="Winged helix' DNA-binding domain"/>
    <property type="match status" value="1"/>
</dbReference>
<protein>
    <submittedName>
        <fullName evidence="5">Lrp/AsnC family transcriptional regulator</fullName>
    </submittedName>
</protein>
<proteinExistence type="predicted"/>
<dbReference type="InterPro" id="IPR019887">
    <property type="entry name" value="Tscrpt_reg_AsnC/Lrp_C"/>
</dbReference>
<dbReference type="EMBL" id="JASCTH010000019">
    <property type="protein sequence ID" value="MDI6102321.1"/>
    <property type="molecule type" value="Genomic_DNA"/>
</dbReference>
<dbReference type="InterPro" id="IPR000485">
    <property type="entry name" value="AsnC-type_HTH_dom"/>
</dbReference>
<evidence type="ECO:0000256" key="3">
    <source>
        <dbReference type="ARBA" id="ARBA00023163"/>
    </source>
</evidence>
<evidence type="ECO:0000256" key="2">
    <source>
        <dbReference type="ARBA" id="ARBA00023125"/>
    </source>
</evidence>
<evidence type="ECO:0000313" key="6">
    <source>
        <dbReference type="Proteomes" id="UP001241758"/>
    </source>
</evidence>
<keyword evidence="3" id="KW-0804">Transcription</keyword>
<keyword evidence="6" id="KW-1185">Reference proteome</keyword>
<dbReference type="PANTHER" id="PTHR30154:SF34">
    <property type="entry name" value="TRANSCRIPTIONAL REGULATOR AZLB"/>
    <property type="match status" value="1"/>
</dbReference>
<dbReference type="InterPro" id="IPR036388">
    <property type="entry name" value="WH-like_DNA-bd_sf"/>
</dbReference>
<dbReference type="Pfam" id="PF01037">
    <property type="entry name" value="AsnC_trans_reg"/>
    <property type="match status" value="1"/>
</dbReference>
<dbReference type="RefSeq" id="WP_282763356.1">
    <property type="nucleotide sequence ID" value="NZ_JASCTH010000019.1"/>
</dbReference>
<dbReference type="InterPro" id="IPR011008">
    <property type="entry name" value="Dimeric_a/b-barrel"/>
</dbReference>
<feature type="domain" description="HTH asnC-type" evidence="4">
    <location>
        <begin position="4"/>
        <end position="65"/>
    </location>
</feature>
<dbReference type="PROSITE" id="PS00519">
    <property type="entry name" value="HTH_ASNC_1"/>
    <property type="match status" value="1"/>
</dbReference>
<dbReference type="Gene3D" id="1.10.10.10">
    <property type="entry name" value="Winged helix-like DNA-binding domain superfamily/Winged helix DNA-binding domain"/>
    <property type="match status" value="1"/>
</dbReference>
<name>A0ABT6WRL2_9ACTN</name>